<organism evidence="1">
    <name type="scientific">Arundo donax</name>
    <name type="common">Giant reed</name>
    <name type="synonym">Donax arundinaceus</name>
    <dbReference type="NCBI Taxonomy" id="35708"/>
    <lineage>
        <taxon>Eukaryota</taxon>
        <taxon>Viridiplantae</taxon>
        <taxon>Streptophyta</taxon>
        <taxon>Embryophyta</taxon>
        <taxon>Tracheophyta</taxon>
        <taxon>Spermatophyta</taxon>
        <taxon>Magnoliopsida</taxon>
        <taxon>Liliopsida</taxon>
        <taxon>Poales</taxon>
        <taxon>Poaceae</taxon>
        <taxon>PACMAD clade</taxon>
        <taxon>Arundinoideae</taxon>
        <taxon>Arundineae</taxon>
        <taxon>Arundo</taxon>
    </lineage>
</organism>
<reference evidence="1" key="1">
    <citation type="submission" date="2014-09" db="EMBL/GenBank/DDBJ databases">
        <authorList>
            <person name="Magalhaes I.L.F."/>
            <person name="Oliveira U."/>
            <person name="Santos F.R."/>
            <person name="Vidigal T.H.D.A."/>
            <person name="Brescovit A.D."/>
            <person name="Santos A.J."/>
        </authorList>
    </citation>
    <scope>NUCLEOTIDE SEQUENCE</scope>
    <source>
        <tissue evidence="1">Shoot tissue taken approximately 20 cm above the soil surface</tissue>
    </source>
</reference>
<name>A0A0A9F2M2_ARUDO</name>
<reference evidence="1" key="2">
    <citation type="journal article" date="2015" name="Data Brief">
        <title>Shoot transcriptome of the giant reed, Arundo donax.</title>
        <authorList>
            <person name="Barrero R.A."/>
            <person name="Guerrero F.D."/>
            <person name="Moolhuijzen P."/>
            <person name="Goolsby J.A."/>
            <person name="Tidwell J."/>
            <person name="Bellgard S.E."/>
            <person name="Bellgard M.I."/>
        </authorList>
    </citation>
    <scope>NUCLEOTIDE SEQUENCE</scope>
    <source>
        <tissue evidence="1">Shoot tissue taken approximately 20 cm above the soil surface</tissue>
    </source>
</reference>
<evidence type="ECO:0000313" key="1">
    <source>
        <dbReference type="EMBL" id="JAE02533.1"/>
    </source>
</evidence>
<protein>
    <submittedName>
        <fullName evidence="1">GSVIVT01015456001</fullName>
    </submittedName>
</protein>
<accession>A0A0A9F2M2</accession>
<sequence length="24" mass="2603">MVGRNASPCACKEQEALSPTLRLQ</sequence>
<dbReference type="AlphaFoldDB" id="A0A0A9F2M2"/>
<proteinExistence type="predicted"/>
<dbReference type="EMBL" id="GBRH01195363">
    <property type="protein sequence ID" value="JAE02533.1"/>
    <property type="molecule type" value="Transcribed_RNA"/>
</dbReference>